<feature type="transmembrane region" description="Helical" evidence="7">
    <location>
        <begin position="279"/>
        <end position="304"/>
    </location>
</feature>
<protein>
    <submittedName>
        <fullName evidence="8">MFS transporter</fullName>
    </submittedName>
</protein>
<dbReference type="AlphaFoldDB" id="A0A3G8ZPT2"/>
<keyword evidence="4 7" id="KW-1133">Transmembrane helix</keyword>
<feature type="transmembrane region" description="Helical" evidence="7">
    <location>
        <begin position="94"/>
        <end position="114"/>
    </location>
</feature>
<dbReference type="OrthoDB" id="3688258at2"/>
<feature type="transmembrane region" description="Helical" evidence="7">
    <location>
        <begin position="126"/>
        <end position="153"/>
    </location>
</feature>
<dbReference type="Pfam" id="PF07690">
    <property type="entry name" value="MFS_1"/>
    <property type="match status" value="1"/>
</dbReference>
<keyword evidence="5 7" id="KW-0472">Membrane</keyword>
<evidence type="ECO:0000313" key="9">
    <source>
        <dbReference type="Proteomes" id="UP000268084"/>
    </source>
</evidence>
<dbReference type="Proteomes" id="UP000268084">
    <property type="component" value="Chromosome"/>
</dbReference>
<dbReference type="GO" id="GO:0005886">
    <property type="term" value="C:plasma membrane"/>
    <property type="evidence" value="ECO:0007669"/>
    <property type="project" value="UniProtKB-SubCell"/>
</dbReference>
<reference evidence="8 9" key="2">
    <citation type="submission" date="2018-12" db="EMBL/GenBank/DDBJ databases">
        <title>Nakamurella antarcticus sp. nov., isolated from Antarctica South Shetland Islands soil.</title>
        <authorList>
            <person name="Peng F."/>
        </authorList>
    </citation>
    <scope>NUCLEOTIDE SEQUENCE [LARGE SCALE GENOMIC DNA]</scope>
    <source>
        <strain evidence="8 9">S14-144</strain>
    </source>
</reference>
<feature type="transmembrane region" description="Helical" evidence="7">
    <location>
        <begin position="218"/>
        <end position="240"/>
    </location>
</feature>
<dbReference type="Gene3D" id="1.20.1250.20">
    <property type="entry name" value="MFS general substrate transporter like domains"/>
    <property type="match status" value="1"/>
</dbReference>
<gene>
    <name evidence="8" type="ORF">EH165_15110</name>
</gene>
<evidence type="ECO:0000256" key="4">
    <source>
        <dbReference type="ARBA" id="ARBA00022989"/>
    </source>
</evidence>
<name>A0A3G8ZPT2_9ACTN</name>
<feature type="region of interest" description="Disordered" evidence="6">
    <location>
        <begin position="1"/>
        <end position="45"/>
    </location>
</feature>
<dbReference type="SUPFAM" id="SSF103473">
    <property type="entry name" value="MFS general substrate transporter"/>
    <property type="match status" value="1"/>
</dbReference>
<reference evidence="8 9" key="1">
    <citation type="submission" date="2018-11" db="EMBL/GenBank/DDBJ databases">
        <authorList>
            <person name="Da X."/>
        </authorList>
    </citation>
    <scope>NUCLEOTIDE SEQUENCE [LARGE SCALE GENOMIC DNA]</scope>
    <source>
        <strain evidence="8 9">S14-144</strain>
    </source>
</reference>
<sequence length="458" mass="47872">MRSSLRNVGEVSVHNKMQPTGLRPAAPGPSSSDTSTLHHEPPPPSVRGLVPLLRLAGLRRLVGIRVVNSLGEGGFQGALVGAVLFNPQKQASPAAIAAGFAIILLPYSLIGPFLGSLLDRWSRRQVLVWSNLLRSIFVLAVAAEIAAGAPLWLEFSTALLVMGAGRFIGSGLSAAMPHTVAADSLVGANSLATTAGAISGAAGGAATVGLGTIFGDQAISTALVTAGVIPFFLAASYLALGYTKFALGPSETDEPAQTTKAIIGGLTAGFTHMRQRPTIAVAISMVMLVRFCYGLGTMLVLLLFRNYFEATGFWRAGQAGIVQALGFAAAGLFVGAVVTAPAVRWMTRTRWVVSVLGGGAIMSVVLSTHMTSPLTMITAFVLGFSYQSTKICADAIVQRDADDAHIGRVYALYDTTNNILFVAAFVLGAILLPPMATAPPWSSWSRSSTCWQRSDIRS</sequence>
<keyword evidence="9" id="KW-1185">Reference proteome</keyword>
<evidence type="ECO:0000256" key="5">
    <source>
        <dbReference type="ARBA" id="ARBA00023136"/>
    </source>
</evidence>
<evidence type="ECO:0000256" key="6">
    <source>
        <dbReference type="SAM" id="MobiDB-lite"/>
    </source>
</evidence>
<dbReference type="InterPro" id="IPR011701">
    <property type="entry name" value="MFS"/>
</dbReference>
<keyword evidence="3 7" id="KW-0812">Transmembrane</keyword>
<dbReference type="EMBL" id="CP034170">
    <property type="protein sequence ID" value="AZI59270.1"/>
    <property type="molecule type" value="Genomic_DNA"/>
</dbReference>
<dbReference type="PANTHER" id="PTHR23513:SF17">
    <property type="entry name" value="MEMBRANE PROTEIN"/>
    <property type="match status" value="1"/>
</dbReference>
<feature type="transmembrane region" description="Helical" evidence="7">
    <location>
        <begin position="351"/>
        <end position="370"/>
    </location>
</feature>
<feature type="transmembrane region" description="Helical" evidence="7">
    <location>
        <begin position="419"/>
        <end position="438"/>
    </location>
</feature>
<evidence type="ECO:0000256" key="2">
    <source>
        <dbReference type="ARBA" id="ARBA00022475"/>
    </source>
</evidence>
<dbReference type="PANTHER" id="PTHR23513">
    <property type="entry name" value="INTEGRAL MEMBRANE EFFLUX PROTEIN-RELATED"/>
    <property type="match status" value="1"/>
</dbReference>
<evidence type="ECO:0000313" key="8">
    <source>
        <dbReference type="EMBL" id="AZI59270.1"/>
    </source>
</evidence>
<dbReference type="KEGG" id="nak:EH165_15110"/>
<keyword evidence="2" id="KW-1003">Cell membrane</keyword>
<dbReference type="GO" id="GO:0022857">
    <property type="term" value="F:transmembrane transporter activity"/>
    <property type="evidence" value="ECO:0007669"/>
    <property type="project" value="InterPro"/>
</dbReference>
<evidence type="ECO:0000256" key="3">
    <source>
        <dbReference type="ARBA" id="ARBA00022692"/>
    </source>
</evidence>
<organism evidence="8 9">
    <name type="scientific">Nakamurella antarctica</name>
    <dbReference type="NCBI Taxonomy" id="1902245"/>
    <lineage>
        <taxon>Bacteria</taxon>
        <taxon>Bacillati</taxon>
        <taxon>Actinomycetota</taxon>
        <taxon>Actinomycetes</taxon>
        <taxon>Nakamurellales</taxon>
        <taxon>Nakamurellaceae</taxon>
        <taxon>Nakamurella</taxon>
    </lineage>
</organism>
<evidence type="ECO:0000256" key="7">
    <source>
        <dbReference type="SAM" id="Phobius"/>
    </source>
</evidence>
<proteinExistence type="predicted"/>
<accession>A0A3G8ZPT2</accession>
<feature type="transmembrane region" description="Helical" evidence="7">
    <location>
        <begin position="316"/>
        <end position="339"/>
    </location>
</feature>
<evidence type="ECO:0000256" key="1">
    <source>
        <dbReference type="ARBA" id="ARBA00004651"/>
    </source>
</evidence>
<comment type="subcellular location">
    <subcellularLocation>
        <location evidence="1">Cell membrane</location>
        <topology evidence="1">Multi-pass membrane protein</topology>
    </subcellularLocation>
</comment>
<dbReference type="InterPro" id="IPR036259">
    <property type="entry name" value="MFS_trans_sf"/>
</dbReference>